<evidence type="ECO:0000256" key="10">
    <source>
        <dbReference type="RuleBase" id="RU364115"/>
    </source>
</evidence>
<dbReference type="CDD" id="cd22332">
    <property type="entry name" value="HsdR_N"/>
    <property type="match status" value="1"/>
</dbReference>
<dbReference type="Gene3D" id="3.90.1570.50">
    <property type="match status" value="1"/>
</dbReference>
<dbReference type="Pfam" id="PF11867">
    <property type="entry name" value="T1RH-like_C"/>
    <property type="match status" value="1"/>
</dbReference>
<comment type="caution">
    <text evidence="12">The sequence shown here is derived from an EMBL/GenBank/DDBJ whole genome shotgun (WGS) entry which is preliminary data.</text>
</comment>
<keyword evidence="9 10" id="KW-0238">DNA-binding</keyword>
<keyword evidence="7 10" id="KW-0378">Hydrolase</keyword>
<organism evidence="12 13">
    <name type="scientific">Flavihumibacter stibioxidans</name>
    <dbReference type="NCBI Taxonomy" id="1834163"/>
    <lineage>
        <taxon>Bacteria</taxon>
        <taxon>Pseudomonadati</taxon>
        <taxon>Bacteroidota</taxon>
        <taxon>Chitinophagia</taxon>
        <taxon>Chitinophagales</taxon>
        <taxon>Chitinophagaceae</taxon>
        <taxon>Flavihumibacter</taxon>
    </lineage>
</organism>
<dbReference type="Pfam" id="PF22679">
    <property type="entry name" value="T1R_D3-like"/>
    <property type="match status" value="1"/>
</dbReference>
<keyword evidence="3" id="KW-0540">Nuclease</keyword>
<dbReference type="NCBIfam" id="TIGR00348">
    <property type="entry name" value="hsdR"/>
    <property type="match status" value="1"/>
</dbReference>
<evidence type="ECO:0000259" key="11">
    <source>
        <dbReference type="PROSITE" id="PS51192"/>
    </source>
</evidence>
<name>A0ABR7M8J6_9BACT</name>
<keyword evidence="5 10" id="KW-0680">Restriction system</keyword>
<gene>
    <name evidence="12" type="ORF">BC349_09585</name>
</gene>
<protein>
    <recommendedName>
        <fullName evidence="10">Type I restriction enzyme endonuclease subunit</fullName>
        <shortName evidence="10">R protein</shortName>
        <ecNumber evidence="10">3.1.21.3</ecNumber>
    </recommendedName>
</protein>
<comment type="similarity">
    <text evidence="2 10">Belongs to the HsdR family.</text>
</comment>
<evidence type="ECO:0000256" key="8">
    <source>
        <dbReference type="ARBA" id="ARBA00022840"/>
    </source>
</evidence>
<reference evidence="12 13" key="1">
    <citation type="submission" date="2016-07" db="EMBL/GenBank/DDBJ databases">
        <title>Genome analysis of Flavihumibacter stibioxidans YS-17.</title>
        <authorList>
            <person name="Shi K."/>
            <person name="Han Y."/>
            <person name="Wang G."/>
        </authorList>
    </citation>
    <scope>NUCLEOTIDE SEQUENCE [LARGE SCALE GENOMIC DNA]</scope>
    <source>
        <strain evidence="12 13">YS-17</strain>
    </source>
</reference>
<dbReference type="EMBL" id="MBUA01000012">
    <property type="protein sequence ID" value="MBC6491282.1"/>
    <property type="molecule type" value="Genomic_DNA"/>
</dbReference>
<dbReference type="RefSeq" id="WP_187256589.1">
    <property type="nucleotide sequence ID" value="NZ_JBHULF010000014.1"/>
</dbReference>
<evidence type="ECO:0000256" key="6">
    <source>
        <dbReference type="ARBA" id="ARBA00022759"/>
    </source>
</evidence>
<evidence type="ECO:0000256" key="9">
    <source>
        <dbReference type="ARBA" id="ARBA00023125"/>
    </source>
</evidence>
<accession>A0ABR7M8J6</accession>
<evidence type="ECO:0000256" key="7">
    <source>
        <dbReference type="ARBA" id="ARBA00022801"/>
    </source>
</evidence>
<evidence type="ECO:0000256" key="3">
    <source>
        <dbReference type="ARBA" id="ARBA00022722"/>
    </source>
</evidence>
<dbReference type="CDD" id="cd18030">
    <property type="entry name" value="DEXHc_RE_I_HsdR"/>
    <property type="match status" value="1"/>
</dbReference>
<dbReference type="SUPFAM" id="SSF52540">
    <property type="entry name" value="P-loop containing nucleoside triphosphate hydrolases"/>
    <property type="match status" value="2"/>
</dbReference>
<dbReference type="InterPro" id="IPR021810">
    <property type="entry name" value="T1RH-like_C"/>
</dbReference>
<keyword evidence="6" id="KW-0255">Endonuclease</keyword>
<dbReference type="Proteomes" id="UP000765802">
    <property type="component" value="Unassembled WGS sequence"/>
</dbReference>
<keyword evidence="12" id="KW-0347">Helicase</keyword>
<dbReference type="EC" id="3.1.21.3" evidence="10"/>
<dbReference type="InterPro" id="IPR055180">
    <property type="entry name" value="HsdR_RecA-like_helicase_dom_2"/>
</dbReference>
<evidence type="ECO:0000256" key="1">
    <source>
        <dbReference type="ARBA" id="ARBA00000851"/>
    </source>
</evidence>
<dbReference type="PANTHER" id="PTHR30195:SF15">
    <property type="entry name" value="TYPE I RESTRICTION ENZYME HINDI ENDONUCLEASE SUBUNIT"/>
    <property type="match status" value="1"/>
</dbReference>
<evidence type="ECO:0000256" key="2">
    <source>
        <dbReference type="ARBA" id="ARBA00008598"/>
    </source>
</evidence>
<keyword evidence="4 10" id="KW-0547">Nucleotide-binding</keyword>
<dbReference type="InterPro" id="IPR007409">
    <property type="entry name" value="Restrct_endonuc_type1_HsdR_N"/>
</dbReference>
<dbReference type="InterPro" id="IPR027417">
    <property type="entry name" value="P-loop_NTPase"/>
</dbReference>
<dbReference type="InterPro" id="IPR051268">
    <property type="entry name" value="Type-I_R_enzyme_R_subunit"/>
</dbReference>
<evidence type="ECO:0000313" key="12">
    <source>
        <dbReference type="EMBL" id="MBC6491282.1"/>
    </source>
</evidence>
<evidence type="ECO:0000256" key="4">
    <source>
        <dbReference type="ARBA" id="ARBA00022741"/>
    </source>
</evidence>
<evidence type="ECO:0000256" key="5">
    <source>
        <dbReference type="ARBA" id="ARBA00022747"/>
    </source>
</evidence>
<comment type="catalytic activity">
    <reaction evidence="1 10">
        <text>Endonucleolytic cleavage of DNA to give random double-stranded fragments with terminal 5'-phosphates, ATP is simultaneously hydrolyzed.</text>
        <dbReference type="EC" id="3.1.21.3"/>
    </reaction>
</comment>
<dbReference type="InterPro" id="IPR004473">
    <property type="entry name" value="Restrct_endonuc_typeI_HsdR"/>
</dbReference>
<dbReference type="GO" id="GO:0004386">
    <property type="term" value="F:helicase activity"/>
    <property type="evidence" value="ECO:0007669"/>
    <property type="project" value="UniProtKB-KW"/>
</dbReference>
<dbReference type="Pfam" id="PF18766">
    <property type="entry name" value="SWI2_SNF2"/>
    <property type="match status" value="1"/>
</dbReference>
<dbReference type="CDD" id="cd18800">
    <property type="entry name" value="SF2_C_EcoR124I-like"/>
    <property type="match status" value="1"/>
</dbReference>
<comment type="function">
    <text evidence="10">Subunit R is required for both nuclease and ATPase activities, but not for modification.</text>
</comment>
<dbReference type="Pfam" id="PF04313">
    <property type="entry name" value="HSDR_N"/>
    <property type="match status" value="1"/>
</dbReference>
<feature type="domain" description="Helicase ATP-binding" evidence="11">
    <location>
        <begin position="296"/>
        <end position="485"/>
    </location>
</feature>
<evidence type="ECO:0000313" key="13">
    <source>
        <dbReference type="Proteomes" id="UP000765802"/>
    </source>
</evidence>
<dbReference type="InterPro" id="IPR040980">
    <property type="entry name" value="SWI2_SNF2"/>
</dbReference>
<keyword evidence="13" id="KW-1185">Reference proteome</keyword>
<proteinExistence type="inferred from homology"/>
<comment type="subunit">
    <text evidence="10">The type I restriction/modification system is composed of three polypeptides R, M and S.</text>
</comment>
<dbReference type="SMART" id="SM00487">
    <property type="entry name" value="DEXDc"/>
    <property type="match status" value="1"/>
</dbReference>
<dbReference type="PANTHER" id="PTHR30195">
    <property type="entry name" value="TYPE I SITE-SPECIFIC DEOXYRIBONUCLEASE PROTEIN SUBUNIT M AND R"/>
    <property type="match status" value="1"/>
</dbReference>
<dbReference type="PROSITE" id="PS51192">
    <property type="entry name" value="HELICASE_ATP_BIND_1"/>
    <property type="match status" value="1"/>
</dbReference>
<dbReference type="Gene3D" id="3.40.50.300">
    <property type="entry name" value="P-loop containing nucleotide triphosphate hydrolases"/>
    <property type="match status" value="3"/>
</dbReference>
<sequence length="1050" mass="118124">MTRIAENLIEEWVVQALTDKGFTYLIPEYMDPDHTSSKRANYTDVILVEPLHEAINRINPTVPANAQLSVVREVLRAPGQGDLTTSNQYFHRLLTEGVDVTFMDKGEERTQKVWLIDVEHPENNQWLVTHQVTILENGQNKRPDVIVYMNGIPVIVFELKNAADENATIDKAYQQLQTYHKAIPTLFTYNLLEVISDGLEAKVGTITSPISRFMSWKTADGKTTASDKVNELSVMLDGLFQPEVLAELFLNFIVFERATSEDPKTKTLKVVTIKKVAGYHQYYAVKKAVASTSVASGENGNRKGGVVWHTQGSGKSLSMVFFTGMLVKALNNPTIVVITDRNDLDDQLFETFANCSQLLRQTPIQIDSREKLVQELKNRQSGGVIFTTIQKFIPAEGSNTFPKLSDRKNVIVIADEAHRTQYGLEAKVRYIKDKAGKEIGADHDYGFAKHMRDALPNATFIGFTGTPVESSDKNTKAVFGEFVDIYDIERAVRDGATVPIYYENRFAKLKLKYQTADELEHLLAAAAEGLPDYTVQAAIDKSTRQESIVGHPDRIALIAQDLITHFEDRSSTLEGKALIVCMSRRIAVSMYNQIVALRPDWHGNTDETGKIKVIMTGSSSDEQELQPHIRNKAGRTRISARLKEPTDELKMVIVVDMWLTGFDAPVLHTLYLDKEMGGHNLMQAIARVNRVFNDKPGGLVVDYVPVTASLKAALKTYTDNQGKGEPTLDIEQAVQVMLSKLEVVQAMLYGFDYQEYFTADMNRKLNIILEAEEHILTLEKGKERFITEVTALSKAHALAKAEREADKISHEVAFFQAIRARLAKYDILVTGQQRKDFEGTVKALVESAVATDGMINILDVAGMDRPEISIFSEDFMQEIRKMKQKNVAIEILKKLLSDRIKISFKKNIVQNKTFSERLQDAVNRYNSKSITALEMIELLLEISNDVEQEGKRANNLGLNAAEKAFYDALAANGSARDLMGDEKLMVIAKELVERVRKSTTIDWTIRQSAKDRVKLEVKRILRKYQYPPDDERRATDTVLEQAEMHAGELV</sequence>
<keyword evidence="8 10" id="KW-0067">ATP-binding</keyword>
<dbReference type="InterPro" id="IPR014001">
    <property type="entry name" value="Helicase_ATP-bd"/>
</dbReference>